<dbReference type="AlphaFoldDB" id="A0A183EXR8"/>
<accession>A0A183EXR8</accession>
<dbReference type="InterPro" id="IPR008271">
    <property type="entry name" value="Ser/Thr_kinase_AS"/>
</dbReference>
<dbReference type="PANTHER" id="PTHR24055">
    <property type="entry name" value="MITOGEN-ACTIVATED PROTEIN KINASE"/>
    <property type="match status" value="1"/>
</dbReference>
<name>A0A183EXR8_9BILA</name>
<evidence type="ECO:0000313" key="4">
    <source>
        <dbReference type="EMBL" id="VDN44633.1"/>
    </source>
</evidence>
<reference evidence="6" key="1">
    <citation type="submission" date="2016-06" db="UniProtKB">
        <authorList>
            <consortium name="WormBaseParasite"/>
        </authorList>
    </citation>
    <scope>IDENTIFICATION</scope>
</reference>
<dbReference type="EMBL" id="UYRT01106751">
    <property type="protein sequence ID" value="VDN44633.1"/>
    <property type="molecule type" value="Genomic_DNA"/>
</dbReference>
<dbReference type="WBParaSite" id="GPUH_0002578901-mRNA-1">
    <property type="protein sequence ID" value="GPUH_0002578901-mRNA-1"/>
    <property type="gene ID" value="GPUH_0002578901"/>
</dbReference>
<keyword evidence="5" id="KW-1185">Reference proteome</keyword>
<dbReference type="Pfam" id="PF00069">
    <property type="entry name" value="Pkinase"/>
    <property type="match status" value="1"/>
</dbReference>
<dbReference type="InterPro" id="IPR000719">
    <property type="entry name" value="Prot_kinase_dom"/>
</dbReference>
<evidence type="ECO:0000313" key="6">
    <source>
        <dbReference type="WBParaSite" id="GPUH_0002578901-mRNA-1"/>
    </source>
</evidence>
<keyword evidence="2" id="KW-0067">ATP-binding</keyword>
<reference evidence="4 5" key="2">
    <citation type="submission" date="2018-11" db="EMBL/GenBank/DDBJ databases">
        <authorList>
            <consortium name="Pathogen Informatics"/>
        </authorList>
    </citation>
    <scope>NUCLEOTIDE SEQUENCE [LARGE SCALE GENOMIC DNA]</scope>
</reference>
<dbReference type="PROSITE" id="PS00108">
    <property type="entry name" value="PROTEIN_KINASE_ST"/>
    <property type="match status" value="1"/>
</dbReference>
<gene>
    <name evidence="4" type="ORF">GPUH_LOCUS25758</name>
</gene>
<sequence>MYQILRGLKYLHSVGIVHRDLKPSNLLVNSDCLLKIGDFGMARLVEQCVQTSGNFMTVSYPTVGKFQFKYTNHLISYNIF</sequence>
<evidence type="ECO:0000256" key="2">
    <source>
        <dbReference type="ARBA" id="ARBA00022840"/>
    </source>
</evidence>
<dbReference type="SUPFAM" id="SSF56112">
    <property type="entry name" value="Protein kinase-like (PK-like)"/>
    <property type="match status" value="1"/>
</dbReference>
<dbReference type="GO" id="GO:0005524">
    <property type="term" value="F:ATP binding"/>
    <property type="evidence" value="ECO:0007669"/>
    <property type="project" value="UniProtKB-KW"/>
</dbReference>
<dbReference type="GO" id="GO:0004672">
    <property type="term" value="F:protein kinase activity"/>
    <property type="evidence" value="ECO:0007669"/>
    <property type="project" value="InterPro"/>
</dbReference>
<dbReference type="InterPro" id="IPR011009">
    <property type="entry name" value="Kinase-like_dom_sf"/>
</dbReference>
<dbReference type="OrthoDB" id="192887at2759"/>
<dbReference type="PROSITE" id="PS50011">
    <property type="entry name" value="PROTEIN_KINASE_DOM"/>
    <property type="match status" value="1"/>
</dbReference>
<evidence type="ECO:0000313" key="5">
    <source>
        <dbReference type="Proteomes" id="UP000271098"/>
    </source>
</evidence>
<keyword evidence="1" id="KW-0547">Nucleotide-binding</keyword>
<dbReference type="InterPro" id="IPR050117">
    <property type="entry name" value="MAPK"/>
</dbReference>
<evidence type="ECO:0000256" key="1">
    <source>
        <dbReference type="ARBA" id="ARBA00022741"/>
    </source>
</evidence>
<feature type="domain" description="Protein kinase" evidence="3">
    <location>
        <begin position="1"/>
        <end position="80"/>
    </location>
</feature>
<protein>
    <submittedName>
        <fullName evidence="6">Protein kinase domain-containing protein</fullName>
    </submittedName>
</protein>
<evidence type="ECO:0000259" key="3">
    <source>
        <dbReference type="PROSITE" id="PS50011"/>
    </source>
</evidence>
<dbReference type="Proteomes" id="UP000271098">
    <property type="component" value="Unassembled WGS sequence"/>
</dbReference>
<organism evidence="6">
    <name type="scientific">Gongylonema pulchrum</name>
    <dbReference type="NCBI Taxonomy" id="637853"/>
    <lineage>
        <taxon>Eukaryota</taxon>
        <taxon>Metazoa</taxon>
        <taxon>Ecdysozoa</taxon>
        <taxon>Nematoda</taxon>
        <taxon>Chromadorea</taxon>
        <taxon>Rhabditida</taxon>
        <taxon>Spirurina</taxon>
        <taxon>Spiruromorpha</taxon>
        <taxon>Spiruroidea</taxon>
        <taxon>Gongylonematidae</taxon>
        <taxon>Gongylonema</taxon>
    </lineage>
</organism>
<proteinExistence type="predicted"/>
<dbReference type="Gene3D" id="1.10.510.10">
    <property type="entry name" value="Transferase(Phosphotransferase) domain 1"/>
    <property type="match status" value="1"/>
</dbReference>